<keyword evidence="2" id="KW-1185">Reference proteome</keyword>
<name>A0A7S8HBC0_9HYPH</name>
<dbReference type="RefSeq" id="WP_213163255.1">
    <property type="nucleotide sequence ID" value="NZ_CP058214.1"/>
</dbReference>
<evidence type="ECO:0000313" key="1">
    <source>
        <dbReference type="EMBL" id="QPC42028.1"/>
    </source>
</evidence>
<accession>A0A7S8HBC0</accession>
<dbReference type="EMBL" id="CP058214">
    <property type="protein sequence ID" value="QPC42028.1"/>
    <property type="molecule type" value="Genomic_DNA"/>
</dbReference>
<dbReference type="KEGG" id="kmn:HW532_04465"/>
<protein>
    <submittedName>
        <fullName evidence="1">DUF2780 domain-containing protein</fullName>
    </submittedName>
</protein>
<reference evidence="1 2" key="1">
    <citation type="submission" date="2020-06" db="EMBL/GenBank/DDBJ databases">
        <title>Genome sequence of 2 isolates from Red Sea Mangroves.</title>
        <authorList>
            <person name="Sefrji F."/>
            <person name="Michoud G."/>
            <person name="Merlino G."/>
            <person name="Daffonchio D."/>
        </authorList>
    </citation>
    <scope>NUCLEOTIDE SEQUENCE [LARGE SCALE GENOMIC DNA]</scope>
    <source>
        <strain evidence="1 2">R1DC25</strain>
    </source>
</reference>
<dbReference type="Proteomes" id="UP000593594">
    <property type="component" value="Chromosome"/>
</dbReference>
<organism evidence="1 2">
    <name type="scientific">Kaustia mangrovi</name>
    <dbReference type="NCBI Taxonomy" id="2593653"/>
    <lineage>
        <taxon>Bacteria</taxon>
        <taxon>Pseudomonadati</taxon>
        <taxon>Pseudomonadota</taxon>
        <taxon>Alphaproteobacteria</taxon>
        <taxon>Hyphomicrobiales</taxon>
        <taxon>Parvibaculaceae</taxon>
        <taxon>Kaustia</taxon>
    </lineage>
</organism>
<dbReference type="AlphaFoldDB" id="A0A7S8HBC0"/>
<sequence>MQDLIDRVATKLGIDGATAQKAVGIVLSLVRQNGDRAKVDELFAMLPGADDLARSHGDKPAGGLFGALAGAIGSGPMMALAKLQQAGLDTEQSKTLGKEVLAYARERGDERLVKDIAGSIPGLSDYV</sequence>
<proteinExistence type="predicted"/>
<evidence type="ECO:0000313" key="2">
    <source>
        <dbReference type="Proteomes" id="UP000593594"/>
    </source>
</evidence>
<gene>
    <name evidence="1" type="ORF">HW532_04465</name>
</gene>